<comment type="similarity">
    <text evidence="2 8">Belongs to the ZIP transporter (TC 2.A.5) family.</text>
</comment>
<feature type="transmembrane region" description="Helical" evidence="8">
    <location>
        <begin position="308"/>
        <end position="333"/>
    </location>
</feature>
<feature type="transmembrane region" description="Helical" evidence="8">
    <location>
        <begin position="244"/>
        <end position="266"/>
    </location>
</feature>
<dbReference type="NCBIfam" id="TIGR00820">
    <property type="entry name" value="zip"/>
    <property type="match status" value="1"/>
</dbReference>
<keyword evidence="6 8" id="KW-0406">Ion transport</keyword>
<protein>
    <submittedName>
        <fullName evidence="10">Zinc/iron permease</fullName>
    </submittedName>
</protein>
<dbReference type="EMBL" id="JAGPXC010000012">
    <property type="protein sequence ID" value="KAH6645028.1"/>
    <property type="molecule type" value="Genomic_DNA"/>
</dbReference>
<comment type="subcellular location">
    <subcellularLocation>
        <location evidence="1 8">Membrane</location>
        <topology evidence="1 8">Multi-pass membrane protein</topology>
    </subcellularLocation>
</comment>
<evidence type="ECO:0000256" key="5">
    <source>
        <dbReference type="ARBA" id="ARBA00022989"/>
    </source>
</evidence>
<dbReference type="PANTHER" id="PTHR11040">
    <property type="entry name" value="ZINC/IRON TRANSPORTER"/>
    <property type="match status" value="1"/>
</dbReference>
<feature type="transmembrane region" description="Helical" evidence="8">
    <location>
        <begin position="278"/>
        <end position="302"/>
    </location>
</feature>
<keyword evidence="11" id="KW-1185">Reference proteome</keyword>
<evidence type="ECO:0000256" key="4">
    <source>
        <dbReference type="ARBA" id="ARBA00022692"/>
    </source>
</evidence>
<keyword evidence="3 8" id="KW-0813">Transport</keyword>
<evidence type="ECO:0000256" key="3">
    <source>
        <dbReference type="ARBA" id="ARBA00022448"/>
    </source>
</evidence>
<dbReference type="OrthoDB" id="448280at2759"/>
<keyword evidence="5 8" id="KW-1133">Transmembrane helix</keyword>
<feature type="transmembrane region" description="Helical" evidence="8">
    <location>
        <begin position="108"/>
        <end position="130"/>
    </location>
</feature>
<evidence type="ECO:0000256" key="6">
    <source>
        <dbReference type="ARBA" id="ARBA00023065"/>
    </source>
</evidence>
<feature type="region of interest" description="Disordered" evidence="9">
    <location>
        <begin position="135"/>
        <end position="164"/>
    </location>
</feature>
<feature type="non-terminal residue" evidence="10">
    <location>
        <position position="1"/>
    </location>
</feature>
<keyword evidence="7 8" id="KW-0472">Membrane</keyword>
<feature type="transmembrane region" description="Helical" evidence="8">
    <location>
        <begin position="353"/>
        <end position="371"/>
    </location>
</feature>
<feature type="transmembrane region" description="Helical" evidence="8">
    <location>
        <begin position="71"/>
        <end position="96"/>
    </location>
</feature>
<dbReference type="Proteomes" id="UP000758603">
    <property type="component" value="Unassembled WGS sequence"/>
</dbReference>
<comment type="caution">
    <text evidence="10">The sequence shown here is derived from an EMBL/GenBank/DDBJ whole genome shotgun (WGS) entry which is preliminary data.</text>
</comment>
<dbReference type="InterPro" id="IPR004698">
    <property type="entry name" value="Zn/Fe_permease_fun/pln"/>
</dbReference>
<dbReference type="Pfam" id="PF02535">
    <property type="entry name" value="Zip"/>
    <property type="match status" value="1"/>
</dbReference>
<keyword evidence="4 8" id="KW-0812">Transmembrane</keyword>
<evidence type="ECO:0000313" key="11">
    <source>
        <dbReference type="Proteomes" id="UP000758603"/>
    </source>
</evidence>
<reference evidence="10" key="1">
    <citation type="journal article" date="2021" name="Nat. Commun.">
        <title>Genetic determinants of endophytism in the Arabidopsis root mycobiome.</title>
        <authorList>
            <person name="Mesny F."/>
            <person name="Miyauchi S."/>
            <person name="Thiergart T."/>
            <person name="Pickel B."/>
            <person name="Atanasova L."/>
            <person name="Karlsson M."/>
            <person name="Huettel B."/>
            <person name="Barry K.W."/>
            <person name="Haridas S."/>
            <person name="Chen C."/>
            <person name="Bauer D."/>
            <person name="Andreopoulos W."/>
            <person name="Pangilinan J."/>
            <person name="LaButti K."/>
            <person name="Riley R."/>
            <person name="Lipzen A."/>
            <person name="Clum A."/>
            <person name="Drula E."/>
            <person name="Henrissat B."/>
            <person name="Kohler A."/>
            <person name="Grigoriev I.V."/>
            <person name="Martin F.M."/>
            <person name="Hacquard S."/>
        </authorList>
    </citation>
    <scope>NUCLEOTIDE SEQUENCE</scope>
    <source>
        <strain evidence="10">MPI-SDFR-AT-0073</strain>
    </source>
</reference>
<evidence type="ECO:0000313" key="10">
    <source>
        <dbReference type="EMBL" id="KAH6645028.1"/>
    </source>
</evidence>
<accession>A0A9P8RIM0</accession>
<organism evidence="10 11">
    <name type="scientific">Truncatella angustata</name>
    <dbReference type="NCBI Taxonomy" id="152316"/>
    <lineage>
        <taxon>Eukaryota</taxon>
        <taxon>Fungi</taxon>
        <taxon>Dikarya</taxon>
        <taxon>Ascomycota</taxon>
        <taxon>Pezizomycotina</taxon>
        <taxon>Sordariomycetes</taxon>
        <taxon>Xylariomycetidae</taxon>
        <taxon>Amphisphaeriales</taxon>
        <taxon>Sporocadaceae</taxon>
        <taxon>Truncatella</taxon>
    </lineage>
</organism>
<dbReference type="RefSeq" id="XP_045951542.1">
    <property type="nucleotide sequence ID" value="XM_046098875.1"/>
</dbReference>
<gene>
    <name evidence="10" type="ORF">BKA67DRAFT_527604</name>
</gene>
<feature type="transmembrane region" description="Helical" evidence="8">
    <location>
        <begin position="36"/>
        <end position="59"/>
    </location>
</feature>
<dbReference type="GO" id="GO:0005886">
    <property type="term" value="C:plasma membrane"/>
    <property type="evidence" value="ECO:0007669"/>
    <property type="project" value="TreeGrafter"/>
</dbReference>
<evidence type="ECO:0000256" key="1">
    <source>
        <dbReference type="ARBA" id="ARBA00004141"/>
    </source>
</evidence>
<evidence type="ECO:0000256" key="7">
    <source>
        <dbReference type="ARBA" id="ARBA00023136"/>
    </source>
</evidence>
<feature type="transmembrane region" description="Helical" evidence="8">
    <location>
        <begin position="217"/>
        <end position="238"/>
    </location>
</feature>
<dbReference type="InterPro" id="IPR003689">
    <property type="entry name" value="ZIP"/>
</dbReference>
<name>A0A9P8RIM0_9PEZI</name>
<dbReference type="PANTHER" id="PTHR11040:SF55">
    <property type="entry name" value="MEMBRANE ZINC ION TRANSPORTER, PUTATIVE (AFU_ORTHOLOGUE AFUA_6G00470)-RELATED"/>
    <property type="match status" value="1"/>
</dbReference>
<dbReference type="GeneID" id="70127767"/>
<sequence length="372" mass="40081">LKSPTSRMMSIYLSRRASSCASVNAETAVDDMPLRIGAVFVILGVSTLACAFPLLASAFPRLKVPQAFFFAIRHFGTGVLIATAFCHLLPTAFILLHDPCLSEWWTEGYAAMPGAIALGAVMLVTIVEMCMHPGRHHHRKPEPTSGSVQTRKKGQFNGRSSSIGRGLSLFGGEAANEAAQGNGDDRIPPTAEIQDESLVPLKLSVEQKKRVEIMQCVLLELGILFHSVFIGMALSVSIGGREFVILLIAIVFHQTFEGLALGARIAAIEWPQRAVKPWLMALAYGMTTPIGQALGLATRALYSPDSEVGLILVGVMNAISSGLLIFASLIELLSEDFLSDESWQTLRGRRRAYAFLLLLAGAMGMSLVGAWA</sequence>
<evidence type="ECO:0000256" key="8">
    <source>
        <dbReference type="RuleBase" id="RU362088"/>
    </source>
</evidence>
<proteinExistence type="inferred from homology"/>
<evidence type="ECO:0000256" key="2">
    <source>
        <dbReference type="ARBA" id="ARBA00006939"/>
    </source>
</evidence>
<dbReference type="GO" id="GO:0005385">
    <property type="term" value="F:zinc ion transmembrane transporter activity"/>
    <property type="evidence" value="ECO:0007669"/>
    <property type="project" value="InterPro"/>
</dbReference>
<evidence type="ECO:0000256" key="9">
    <source>
        <dbReference type="SAM" id="MobiDB-lite"/>
    </source>
</evidence>
<dbReference type="AlphaFoldDB" id="A0A9P8RIM0"/>